<keyword evidence="3" id="KW-1185">Reference proteome</keyword>
<dbReference type="CDD" id="cd12797">
    <property type="entry name" value="M23_peptidase"/>
    <property type="match status" value="1"/>
</dbReference>
<dbReference type="Gene3D" id="2.70.70.10">
    <property type="entry name" value="Glucose Permease (Domain IIA)"/>
    <property type="match status" value="1"/>
</dbReference>
<dbReference type="InterPro" id="IPR016047">
    <property type="entry name" value="M23ase_b-sheet_dom"/>
</dbReference>
<dbReference type="InterPro" id="IPR050570">
    <property type="entry name" value="Cell_wall_metabolism_enzyme"/>
</dbReference>
<dbReference type="Proteomes" id="UP000741863">
    <property type="component" value="Unassembled WGS sequence"/>
</dbReference>
<dbReference type="GO" id="GO:0016787">
    <property type="term" value="F:hydrolase activity"/>
    <property type="evidence" value="ECO:0007669"/>
    <property type="project" value="UniProtKB-KW"/>
</dbReference>
<proteinExistence type="predicted"/>
<dbReference type="RefSeq" id="WP_204697516.1">
    <property type="nucleotide sequence ID" value="NZ_JAFBEC010000005.1"/>
</dbReference>
<gene>
    <name evidence="2" type="ORF">JOD17_002116</name>
</gene>
<name>A0ABS2PC67_9BACL</name>
<dbReference type="EMBL" id="JAFBEC010000005">
    <property type="protein sequence ID" value="MBM7633022.1"/>
    <property type="molecule type" value="Genomic_DNA"/>
</dbReference>
<dbReference type="PANTHER" id="PTHR21666">
    <property type="entry name" value="PEPTIDASE-RELATED"/>
    <property type="match status" value="1"/>
</dbReference>
<dbReference type="InterPro" id="IPR011055">
    <property type="entry name" value="Dup_hybrid_motif"/>
</dbReference>
<dbReference type="PANTHER" id="PTHR21666:SF270">
    <property type="entry name" value="MUREIN HYDROLASE ACTIVATOR ENVC"/>
    <property type="match status" value="1"/>
</dbReference>
<dbReference type="Pfam" id="PF01551">
    <property type="entry name" value="Peptidase_M23"/>
    <property type="match status" value="1"/>
</dbReference>
<protein>
    <submittedName>
        <fullName evidence="2">Murein DD-endopeptidase MepM/ murein hydrolase activator NlpD</fullName>
    </submittedName>
</protein>
<organism evidence="2 3">
    <name type="scientific">Geomicrobium sediminis</name>
    <dbReference type="NCBI Taxonomy" id="1347788"/>
    <lineage>
        <taxon>Bacteria</taxon>
        <taxon>Bacillati</taxon>
        <taxon>Bacillota</taxon>
        <taxon>Bacilli</taxon>
        <taxon>Bacillales</taxon>
        <taxon>Geomicrobium</taxon>
    </lineage>
</organism>
<keyword evidence="2" id="KW-0378">Hydrolase</keyword>
<feature type="domain" description="M23ase beta-sheet core" evidence="1">
    <location>
        <begin position="164"/>
        <end position="254"/>
    </location>
</feature>
<reference evidence="2 3" key="1">
    <citation type="submission" date="2021-01" db="EMBL/GenBank/DDBJ databases">
        <title>Genomic Encyclopedia of Type Strains, Phase IV (KMG-IV): sequencing the most valuable type-strain genomes for metagenomic binning, comparative biology and taxonomic classification.</title>
        <authorList>
            <person name="Goeker M."/>
        </authorList>
    </citation>
    <scope>NUCLEOTIDE SEQUENCE [LARGE SCALE GENOMIC DNA]</scope>
    <source>
        <strain evidence="2 3">DSM 25540</strain>
    </source>
</reference>
<evidence type="ECO:0000313" key="2">
    <source>
        <dbReference type="EMBL" id="MBM7633022.1"/>
    </source>
</evidence>
<evidence type="ECO:0000259" key="1">
    <source>
        <dbReference type="Pfam" id="PF01551"/>
    </source>
</evidence>
<evidence type="ECO:0000313" key="3">
    <source>
        <dbReference type="Proteomes" id="UP000741863"/>
    </source>
</evidence>
<sequence>MTPDFFRDCLQKGDYEQLYQKTSNRFKKKVSNQEFHTILSTFFEKQPTLTLQSRFIHDQETEYSWIDESKTRGVVALFQDEGTISGMYVLPLTNKVEPNHAWTKNNYYLPFTDKWFTYWGGDNELVNYHYTSPHQRHAYDFIKHNGRKSHDGPATKNRSYLAFGKPVIASAPGRVVEAITHVPDNKPVGKMNEKQPLGNYVVIEHEHGEYSFTAHLQQFSVLVRVGESVKAGQKIGNCGNSGNSSEAHIHFQVSDGPDFQSSTSLRIQFQTAIAPIRGQFINSDQNPRT</sequence>
<dbReference type="SUPFAM" id="SSF51261">
    <property type="entry name" value="Duplicated hybrid motif"/>
    <property type="match status" value="1"/>
</dbReference>
<comment type="caution">
    <text evidence="2">The sequence shown here is derived from an EMBL/GenBank/DDBJ whole genome shotgun (WGS) entry which is preliminary data.</text>
</comment>
<accession>A0ABS2PC67</accession>